<reference evidence="3" key="1">
    <citation type="submission" date="2016-10" db="EMBL/GenBank/DDBJ databases">
        <authorList>
            <person name="Varghese N."/>
            <person name="Submissions S."/>
        </authorList>
    </citation>
    <scope>NUCLEOTIDE SEQUENCE [LARGE SCALE GENOMIC DNA]</scope>
    <source>
        <strain evidence="3">CGMCC 1.10121</strain>
    </source>
</reference>
<dbReference type="OrthoDB" id="382886at2157"/>
<organism evidence="2 3">
    <name type="scientific">Halogranum amylolyticum</name>
    <dbReference type="NCBI Taxonomy" id="660520"/>
    <lineage>
        <taxon>Archaea</taxon>
        <taxon>Methanobacteriati</taxon>
        <taxon>Methanobacteriota</taxon>
        <taxon>Stenosarchaea group</taxon>
        <taxon>Halobacteria</taxon>
        <taxon>Halobacteriales</taxon>
        <taxon>Haloferacaceae</taxon>
    </lineage>
</organism>
<gene>
    <name evidence="2" type="ORF">SAMN04487948_1255</name>
</gene>
<protein>
    <submittedName>
        <fullName evidence="2">Uncharacterized protein</fullName>
    </submittedName>
</protein>
<name>A0A1H8W7P9_9EURY</name>
<proteinExistence type="predicted"/>
<feature type="region of interest" description="Disordered" evidence="1">
    <location>
        <begin position="1"/>
        <end position="51"/>
    </location>
</feature>
<evidence type="ECO:0000313" key="2">
    <source>
        <dbReference type="EMBL" id="SEP23684.1"/>
    </source>
</evidence>
<keyword evidence="3" id="KW-1185">Reference proteome</keyword>
<dbReference type="EMBL" id="FODV01000025">
    <property type="protein sequence ID" value="SEP23684.1"/>
    <property type="molecule type" value="Genomic_DNA"/>
</dbReference>
<sequence length="51" mass="5650">MDSASPSADRTVGSDRLRTQPEQTLAGKLFATHWTTGRFDTEPTDGSLKRR</sequence>
<dbReference type="RefSeq" id="WP_170864919.1">
    <property type="nucleotide sequence ID" value="NZ_FODV01000025.1"/>
</dbReference>
<dbReference type="AlphaFoldDB" id="A0A1H8W7P9"/>
<evidence type="ECO:0000313" key="3">
    <source>
        <dbReference type="Proteomes" id="UP000199126"/>
    </source>
</evidence>
<accession>A0A1H8W7P9</accession>
<evidence type="ECO:0000256" key="1">
    <source>
        <dbReference type="SAM" id="MobiDB-lite"/>
    </source>
</evidence>
<dbReference type="Proteomes" id="UP000199126">
    <property type="component" value="Unassembled WGS sequence"/>
</dbReference>